<keyword evidence="2" id="KW-1185">Reference proteome</keyword>
<evidence type="ECO:0000313" key="1">
    <source>
        <dbReference type="EMBL" id="VFQ65610.1"/>
    </source>
</evidence>
<proteinExistence type="predicted"/>
<protein>
    <recommendedName>
        <fullName evidence="3">PARP-type domain-containing protein</fullName>
    </recommendedName>
</protein>
<name>A0A484KJU6_9ASTE</name>
<accession>A0A484KJU6</accession>
<sequence>MIHEECHHRGGKIGSKDLVIENIAGTAKVKDMSMSSVLREWAIQTGTKEGEPRRKDHQYWKHISCMMKNQKNQAWIVLLIAIVEVNKTKSKLTKDSYQAYVKKW</sequence>
<dbReference type="AlphaFoldDB" id="A0A484KJU6"/>
<gene>
    <name evidence="1" type="ORF">CCAM_LOCUS7386</name>
</gene>
<dbReference type="EMBL" id="OOIL02000473">
    <property type="protein sequence ID" value="VFQ65610.1"/>
    <property type="molecule type" value="Genomic_DNA"/>
</dbReference>
<organism evidence="1 2">
    <name type="scientific">Cuscuta campestris</name>
    <dbReference type="NCBI Taxonomy" id="132261"/>
    <lineage>
        <taxon>Eukaryota</taxon>
        <taxon>Viridiplantae</taxon>
        <taxon>Streptophyta</taxon>
        <taxon>Embryophyta</taxon>
        <taxon>Tracheophyta</taxon>
        <taxon>Spermatophyta</taxon>
        <taxon>Magnoliopsida</taxon>
        <taxon>eudicotyledons</taxon>
        <taxon>Gunneridae</taxon>
        <taxon>Pentapetalae</taxon>
        <taxon>asterids</taxon>
        <taxon>lamiids</taxon>
        <taxon>Solanales</taxon>
        <taxon>Convolvulaceae</taxon>
        <taxon>Cuscuteae</taxon>
        <taxon>Cuscuta</taxon>
        <taxon>Cuscuta subgen. Grammica</taxon>
        <taxon>Cuscuta sect. Cleistogrammica</taxon>
    </lineage>
</organism>
<reference evidence="1 2" key="1">
    <citation type="submission" date="2018-04" db="EMBL/GenBank/DDBJ databases">
        <authorList>
            <person name="Vogel A."/>
        </authorList>
    </citation>
    <scope>NUCLEOTIDE SEQUENCE [LARGE SCALE GENOMIC DNA]</scope>
</reference>
<evidence type="ECO:0000313" key="2">
    <source>
        <dbReference type="Proteomes" id="UP000595140"/>
    </source>
</evidence>
<dbReference type="Proteomes" id="UP000595140">
    <property type="component" value="Unassembled WGS sequence"/>
</dbReference>
<evidence type="ECO:0008006" key="3">
    <source>
        <dbReference type="Google" id="ProtNLM"/>
    </source>
</evidence>